<protein>
    <submittedName>
        <fullName evidence="2">Putative polarity defective-variant</fullName>
    </submittedName>
</protein>
<dbReference type="AlphaFoldDB" id="A0A1S7ULF6"/>
<evidence type="ECO:0000313" key="3">
    <source>
        <dbReference type="Proteomes" id="UP000054516"/>
    </source>
</evidence>
<dbReference type="STRING" id="77044.A0A1S7ULF6"/>
<keyword evidence="3" id="KW-1185">Reference proteome</keyword>
<proteinExistence type="predicted"/>
<gene>
    <name evidence="2" type="ORF">SAMD00023353_0600820</name>
</gene>
<feature type="compositionally biased region" description="Low complexity" evidence="1">
    <location>
        <begin position="157"/>
        <end position="183"/>
    </location>
</feature>
<accession>A0A1S7ULF6</accession>
<dbReference type="EMBL" id="DF977451">
    <property type="protein sequence ID" value="GAP84134.2"/>
    <property type="molecule type" value="Genomic_DNA"/>
</dbReference>
<evidence type="ECO:0000256" key="1">
    <source>
        <dbReference type="SAM" id="MobiDB-lite"/>
    </source>
</evidence>
<sequence>MASQGKNKTNFKTYEASTRLLAAVIATCNPKLDYAEIQKLFGESTPAGIEWQFREIKNLGKAQQAAVDKGESPAGISVANTPSAGRGKGGAGARTPGSAAAAAARTPGTGATTGKRHRMPATPAAGLPPVDSSDDDDDGDLVAIDTPSKRPSKKPRATPAKTPSRKTATAAPPATAAPAETAAPASVAALHPFPGAYDVRDNLADGAGDNMMDGEA</sequence>
<reference evidence="2" key="1">
    <citation type="submission" date="2016-03" db="EMBL/GenBank/DDBJ databases">
        <title>Draft genome sequence of Rosellinia necatrix.</title>
        <authorList>
            <person name="Kanematsu S."/>
        </authorList>
    </citation>
    <scope>NUCLEOTIDE SEQUENCE [LARGE SCALE GENOMIC DNA]</scope>
    <source>
        <strain evidence="2">W97</strain>
    </source>
</reference>
<name>A0A1S7ULF6_ROSNE</name>
<organism evidence="2">
    <name type="scientific">Rosellinia necatrix</name>
    <name type="common">White root-rot fungus</name>
    <dbReference type="NCBI Taxonomy" id="77044"/>
    <lineage>
        <taxon>Eukaryota</taxon>
        <taxon>Fungi</taxon>
        <taxon>Dikarya</taxon>
        <taxon>Ascomycota</taxon>
        <taxon>Pezizomycotina</taxon>
        <taxon>Sordariomycetes</taxon>
        <taxon>Xylariomycetidae</taxon>
        <taxon>Xylariales</taxon>
        <taxon>Xylariaceae</taxon>
        <taxon>Rosellinia</taxon>
    </lineage>
</organism>
<evidence type="ECO:0000313" key="2">
    <source>
        <dbReference type="EMBL" id="GAP84134.2"/>
    </source>
</evidence>
<feature type="region of interest" description="Disordered" evidence="1">
    <location>
        <begin position="64"/>
        <end position="183"/>
    </location>
</feature>
<dbReference type="Proteomes" id="UP000054516">
    <property type="component" value="Unassembled WGS sequence"/>
</dbReference>
<feature type="compositionally biased region" description="Low complexity" evidence="1">
    <location>
        <begin position="93"/>
        <end position="113"/>
    </location>
</feature>
<dbReference type="OrthoDB" id="4828117at2759"/>